<evidence type="ECO:0000313" key="1">
    <source>
        <dbReference type="EMBL" id="MBH3440535.1"/>
    </source>
</evidence>
<name>A0ABS0MUY2_PSELU</name>
<dbReference type="EMBL" id="JADTXM010000012">
    <property type="protein sequence ID" value="MBH3440535.1"/>
    <property type="molecule type" value="Genomic_DNA"/>
</dbReference>
<reference evidence="1 2" key="1">
    <citation type="submission" date="2020-11" db="EMBL/GenBank/DDBJ databases">
        <title>Enhanced detection system for hospital associated transmission using whole genome sequencing surveillance.</title>
        <authorList>
            <person name="Harrison L.H."/>
            <person name="Van Tyne D."/>
            <person name="Marsh J.W."/>
            <person name="Griffith M.P."/>
            <person name="Snyder D.J."/>
            <person name="Cooper V.S."/>
            <person name="Mustapha M."/>
        </authorList>
    </citation>
    <scope>NUCLEOTIDE SEQUENCE [LARGE SCALE GENOMIC DNA]</scope>
    <source>
        <strain evidence="1 2">PSB00013</strain>
    </source>
</reference>
<comment type="caution">
    <text evidence="1">The sequence shown here is derived from an EMBL/GenBank/DDBJ whole genome shotgun (WGS) entry which is preliminary data.</text>
</comment>
<dbReference type="RefSeq" id="WP_197872936.1">
    <property type="nucleotide sequence ID" value="NZ_JADTXM010000012.1"/>
</dbReference>
<evidence type="ECO:0000313" key="2">
    <source>
        <dbReference type="Proteomes" id="UP000638986"/>
    </source>
</evidence>
<accession>A0ABS0MUY2</accession>
<gene>
    <name evidence="1" type="ORF">I5Q09_17775</name>
</gene>
<dbReference type="Proteomes" id="UP000638986">
    <property type="component" value="Unassembled WGS sequence"/>
</dbReference>
<sequence>MSEFYQEMAGMAKELLREFGRSMTLRKPGEASGPDWDPTPGEPIDMPFIGVQSKYNAMEIDGQLIQQQDRKVFVEALDEPPTQDMTLIDRGRELQIVSVQTVEPGDGPVLYILQVRA</sequence>
<organism evidence="1 2">
    <name type="scientific">Pseudomonas luteola</name>
    <dbReference type="NCBI Taxonomy" id="47886"/>
    <lineage>
        <taxon>Bacteria</taxon>
        <taxon>Pseudomonadati</taxon>
        <taxon>Pseudomonadota</taxon>
        <taxon>Gammaproteobacteria</taxon>
        <taxon>Pseudomonadales</taxon>
        <taxon>Pseudomonadaceae</taxon>
        <taxon>Pseudomonas</taxon>
    </lineage>
</organism>
<protein>
    <recommendedName>
        <fullName evidence="3">Phage protein</fullName>
    </recommendedName>
</protein>
<evidence type="ECO:0008006" key="3">
    <source>
        <dbReference type="Google" id="ProtNLM"/>
    </source>
</evidence>
<proteinExistence type="predicted"/>